<reference evidence="2" key="2">
    <citation type="submission" date="2020-09" db="EMBL/GenBank/DDBJ databases">
        <authorList>
            <person name="Sun Q."/>
            <person name="Zhou Y."/>
        </authorList>
    </citation>
    <scope>NUCLEOTIDE SEQUENCE</scope>
    <source>
        <strain evidence="2">CGMCC 1.6333</strain>
    </source>
</reference>
<reference evidence="2" key="1">
    <citation type="journal article" date="2014" name="Int. J. Syst. Evol. Microbiol.">
        <title>Complete genome sequence of Corynebacterium casei LMG S-19264T (=DSM 44701T), isolated from a smear-ripened cheese.</title>
        <authorList>
            <consortium name="US DOE Joint Genome Institute (JGI-PGF)"/>
            <person name="Walter F."/>
            <person name="Albersmeier A."/>
            <person name="Kalinowski J."/>
            <person name="Ruckert C."/>
        </authorList>
    </citation>
    <scope>NUCLEOTIDE SEQUENCE</scope>
    <source>
        <strain evidence="2">CGMCC 1.6333</strain>
    </source>
</reference>
<dbReference type="Proteomes" id="UP000618460">
    <property type="component" value="Unassembled WGS sequence"/>
</dbReference>
<feature type="transmembrane region" description="Helical" evidence="1">
    <location>
        <begin position="12"/>
        <end position="32"/>
    </location>
</feature>
<proteinExistence type="predicted"/>
<evidence type="ECO:0000256" key="1">
    <source>
        <dbReference type="SAM" id="Phobius"/>
    </source>
</evidence>
<sequence length="139" mass="15458">MINNLIDSFIGFASGLFVGTGFVAFLTVLGIIPRLVQLTKTDSYLQVYEIAVIVGVLFGTYLSFSSYSFQLITIIVVVWGLFHGVFIGMLAAALTEVLNVFPILAKRIRVDHQIIWLMMAIVFGKILGSLFQWIILIPK</sequence>
<comment type="caution">
    <text evidence="2">The sequence shown here is derived from an EMBL/GenBank/DDBJ whole genome shotgun (WGS) entry which is preliminary data.</text>
</comment>
<keyword evidence="1" id="KW-0472">Membrane</keyword>
<dbReference type="EMBL" id="BMLG01000001">
    <property type="protein sequence ID" value="GGM22427.1"/>
    <property type="molecule type" value="Genomic_DNA"/>
</dbReference>
<evidence type="ECO:0000313" key="2">
    <source>
        <dbReference type="EMBL" id="GGM22427.1"/>
    </source>
</evidence>
<name>A0A917TGB0_9BACI</name>
<organism evidence="2 3">
    <name type="scientific">Paraliobacillus quinghaiensis</name>
    <dbReference type="NCBI Taxonomy" id="470815"/>
    <lineage>
        <taxon>Bacteria</taxon>
        <taxon>Bacillati</taxon>
        <taxon>Bacillota</taxon>
        <taxon>Bacilli</taxon>
        <taxon>Bacillales</taxon>
        <taxon>Bacillaceae</taxon>
        <taxon>Paraliobacillus</taxon>
    </lineage>
</organism>
<keyword evidence="3" id="KW-1185">Reference proteome</keyword>
<keyword evidence="1" id="KW-0812">Transmembrane</keyword>
<feature type="transmembrane region" description="Helical" evidence="1">
    <location>
        <begin position="44"/>
        <end position="64"/>
    </location>
</feature>
<keyword evidence="1" id="KW-1133">Transmembrane helix</keyword>
<dbReference type="AlphaFoldDB" id="A0A917TGB0"/>
<dbReference type="OrthoDB" id="9790504at2"/>
<feature type="transmembrane region" description="Helical" evidence="1">
    <location>
        <begin position="114"/>
        <end position="136"/>
    </location>
</feature>
<evidence type="ECO:0000313" key="3">
    <source>
        <dbReference type="Proteomes" id="UP000618460"/>
    </source>
</evidence>
<dbReference type="InterPro" id="IPR020144">
    <property type="entry name" value="SpoVAB"/>
</dbReference>
<dbReference type="RefSeq" id="WP_117152040.1">
    <property type="nucleotide sequence ID" value="NZ_BMLG01000001.1"/>
</dbReference>
<accession>A0A917TGB0</accession>
<dbReference type="Pfam" id="PF13782">
    <property type="entry name" value="SpoVAB"/>
    <property type="match status" value="1"/>
</dbReference>
<feature type="transmembrane region" description="Helical" evidence="1">
    <location>
        <begin position="71"/>
        <end position="94"/>
    </location>
</feature>
<protein>
    <submittedName>
        <fullName evidence="2">Stage V sporulation protein AB</fullName>
    </submittedName>
</protein>
<gene>
    <name evidence="2" type="ORF">GCM10011351_05390</name>
</gene>